<evidence type="ECO:0000256" key="3">
    <source>
        <dbReference type="ARBA" id="ARBA00022989"/>
    </source>
</evidence>
<feature type="transmembrane region" description="Helical" evidence="5">
    <location>
        <begin position="76"/>
        <end position="97"/>
    </location>
</feature>
<dbReference type="Pfam" id="PF02674">
    <property type="entry name" value="Colicin_V"/>
    <property type="match status" value="1"/>
</dbReference>
<evidence type="ECO:0008006" key="8">
    <source>
        <dbReference type="Google" id="ProtNLM"/>
    </source>
</evidence>
<feature type="transmembrane region" description="Helical" evidence="5">
    <location>
        <begin position="117"/>
        <end position="143"/>
    </location>
</feature>
<evidence type="ECO:0000313" key="6">
    <source>
        <dbReference type="EMBL" id="OUQ32881.1"/>
    </source>
</evidence>
<dbReference type="GO" id="GO:0016020">
    <property type="term" value="C:membrane"/>
    <property type="evidence" value="ECO:0007669"/>
    <property type="project" value="UniProtKB-SubCell"/>
</dbReference>
<evidence type="ECO:0000256" key="5">
    <source>
        <dbReference type="SAM" id="Phobius"/>
    </source>
</evidence>
<dbReference type="EMBL" id="NFLJ01000039">
    <property type="protein sequence ID" value="OUQ32881.1"/>
    <property type="molecule type" value="Genomic_DNA"/>
</dbReference>
<gene>
    <name evidence="6" type="ORF">B5E75_11750</name>
</gene>
<proteinExistence type="predicted"/>
<evidence type="ECO:0000256" key="1">
    <source>
        <dbReference type="ARBA" id="ARBA00004141"/>
    </source>
</evidence>
<dbReference type="Proteomes" id="UP000195305">
    <property type="component" value="Unassembled WGS sequence"/>
</dbReference>
<dbReference type="OrthoDB" id="1644550at2"/>
<dbReference type="InterPro" id="IPR003825">
    <property type="entry name" value="Colicin-V_CvpA"/>
</dbReference>
<keyword evidence="7" id="KW-1185">Reference proteome</keyword>
<keyword evidence="3 5" id="KW-1133">Transmembrane helix</keyword>
<dbReference type="RefSeq" id="WP_087359451.1">
    <property type="nucleotide sequence ID" value="NZ_NFLJ01000039.1"/>
</dbReference>
<feature type="transmembrane region" description="Helical" evidence="5">
    <location>
        <begin position="33"/>
        <end position="56"/>
    </location>
</feature>
<evidence type="ECO:0000256" key="4">
    <source>
        <dbReference type="ARBA" id="ARBA00023136"/>
    </source>
</evidence>
<dbReference type="PANTHER" id="PTHR37306:SF1">
    <property type="entry name" value="COLICIN V PRODUCTION PROTEIN"/>
    <property type="match status" value="1"/>
</dbReference>
<evidence type="ECO:0000256" key="2">
    <source>
        <dbReference type="ARBA" id="ARBA00022692"/>
    </source>
</evidence>
<reference evidence="6 7" key="1">
    <citation type="journal article" date="2018" name="BMC Genomics">
        <title>Whole genome sequencing and function prediction of 133 gut anaerobes isolated from chicken caecum in pure cultures.</title>
        <authorList>
            <person name="Medvecky M."/>
            <person name="Cejkova D."/>
            <person name="Polansky O."/>
            <person name="Karasova D."/>
            <person name="Kubasova T."/>
            <person name="Cizek A."/>
            <person name="Rychlik I."/>
        </authorList>
    </citation>
    <scope>NUCLEOTIDE SEQUENCE [LARGE SCALE GENOMIC DNA]</scope>
    <source>
        <strain evidence="6 7">An13</strain>
    </source>
</reference>
<protein>
    <recommendedName>
        <fullName evidence="8">CvpA family protein</fullName>
    </recommendedName>
</protein>
<keyword evidence="2 5" id="KW-0812">Transmembrane</keyword>
<organism evidence="6 7">
    <name type="scientific">Massilimicrobiota timonensis</name>
    <dbReference type="NCBI Taxonomy" id="1776392"/>
    <lineage>
        <taxon>Bacteria</taxon>
        <taxon>Bacillati</taxon>
        <taxon>Bacillota</taxon>
        <taxon>Erysipelotrichia</taxon>
        <taxon>Erysipelotrichales</taxon>
        <taxon>Erysipelotrichaceae</taxon>
        <taxon>Massilimicrobiota</taxon>
    </lineage>
</organism>
<comment type="subcellular location">
    <subcellularLocation>
        <location evidence="1">Membrane</location>
        <topology evidence="1">Multi-pass membrane protein</topology>
    </subcellularLocation>
</comment>
<name>A0A1Y4SV76_9FIRM</name>
<accession>A0A1Y4SV76</accession>
<sequence>MNFSFIDILCVAFLLICAIFGYRKGFIVQLYDIISFLLVLFLVYLLSEPLASIWTIYSCDQSDFIASMIGNMINRLIVGFILFIALMIIKKVIGVFVKPALKGIMHSLALTSLLDRLLGLISHVLEGIITLYPVLIFLVVPFYPQGRTMIEQSFLAQKIVDMVPSVSQTVLDMTDLLQENQNMETYSQDILARLTLQALTFDIIDEQEALKIFEKHIFQSNGQSIELNASQFEQLKNLLENAHYSPQQIQDFLSQIRM</sequence>
<dbReference type="PANTHER" id="PTHR37306">
    <property type="entry name" value="COLICIN V PRODUCTION PROTEIN"/>
    <property type="match status" value="1"/>
</dbReference>
<keyword evidence="4 5" id="KW-0472">Membrane</keyword>
<evidence type="ECO:0000313" key="7">
    <source>
        <dbReference type="Proteomes" id="UP000195305"/>
    </source>
</evidence>
<dbReference type="AlphaFoldDB" id="A0A1Y4SV76"/>
<comment type="caution">
    <text evidence="6">The sequence shown here is derived from an EMBL/GenBank/DDBJ whole genome shotgun (WGS) entry which is preliminary data.</text>
</comment>
<dbReference type="GO" id="GO:0009403">
    <property type="term" value="P:toxin biosynthetic process"/>
    <property type="evidence" value="ECO:0007669"/>
    <property type="project" value="InterPro"/>
</dbReference>